<dbReference type="Pfam" id="PF07377">
    <property type="entry name" value="DUF1493"/>
    <property type="match status" value="1"/>
</dbReference>
<dbReference type="OrthoDB" id="6476622at2"/>
<dbReference type="RefSeq" id="WP_128085162.1">
    <property type="nucleotide sequence ID" value="NZ_CP071405.1"/>
</dbReference>
<evidence type="ECO:0000313" key="1">
    <source>
        <dbReference type="EMBL" id="TPV37773.1"/>
    </source>
</evidence>
<protein>
    <submittedName>
        <fullName evidence="1">DUF1493 family protein</fullName>
    </submittedName>
</protein>
<reference evidence="1 2" key="1">
    <citation type="submission" date="2019-06" db="EMBL/GenBank/DDBJ databases">
        <title>Taxogenomics and systematics of the genus Pantoea.</title>
        <authorList>
            <person name="Tambong J.T."/>
        </authorList>
    </citation>
    <scope>NUCLEOTIDE SEQUENCE [LARGE SCALE GENOMIC DNA]</scope>
    <source>
        <strain evidence="1 2">LMG 24200</strain>
    </source>
</reference>
<proteinExistence type="predicted"/>
<keyword evidence="2" id="KW-1185">Reference proteome</keyword>
<dbReference type="AlphaFoldDB" id="A0A506PV63"/>
<dbReference type="EMBL" id="VHJA01000070">
    <property type="protein sequence ID" value="TPV37773.1"/>
    <property type="molecule type" value="Genomic_DNA"/>
</dbReference>
<sequence>MSKITINPNVVREFILRELPLVTTFLLKKIEVGNNDILQEQYEADDIAEMAEKFFKEFDVQPEGFNLAAHFPWKTSSLFSRASVKQDKKPLTIRMFIESASAGRWLF</sequence>
<organism evidence="1 2">
    <name type="scientific">Pantoea deleyi</name>
    <dbReference type="NCBI Taxonomy" id="470932"/>
    <lineage>
        <taxon>Bacteria</taxon>
        <taxon>Pseudomonadati</taxon>
        <taxon>Pseudomonadota</taxon>
        <taxon>Gammaproteobacteria</taxon>
        <taxon>Enterobacterales</taxon>
        <taxon>Erwiniaceae</taxon>
        <taxon>Pantoea</taxon>
    </lineage>
</organism>
<comment type="caution">
    <text evidence="1">The sequence shown here is derived from an EMBL/GenBank/DDBJ whole genome shotgun (WGS) entry which is preliminary data.</text>
</comment>
<evidence type="ECO:0000313" key="2">
    <source>
        <dbReference type="Proteomes" id="UP000317747"/>
    </source>
</evidence>
<name>A0A506PV63_9GAMM</name>
<accession>A0A506PV63</accession>
<dbReference type="InterPro" id="IPR010862">
    <property type="entry name" value="DUF1493"/>
</dbReference>
<gene>
    <name evidence="1" type="ORF">FJW01_19285</name>
</gene>
<dbReference type="Proteomes" id="UP000317747">
    <property type="component" value="Unassembled WGS sequence"/>
</dbReference>